<evidence type="ECO:0000259" key="4">
    <source>
        <dbReference type="SMART" id="SM00822"/>
    </source>
</evidence>
<comment type="caution">
    <text evidence="5">The sequence shown here is derived from an EMBL/GenBank/DDBJ whole genome shotgun (WGS) entry which is preliminary data.</text>
</comment>
<dbReference type="PANTHER" id="PTHR44196">
    <property type="entry name" value="DEHYDROGENASE/REDUCTASE SDR FAMILY MEMBER 7B"/>
    <property type="match status" value="1"/>
</dbReference>
<dbReference type="PRINTS" id="PR00080">
    <property type="entry name" value="SDRFAMILY"/>
</dbReference>
<dbReference type="PANTHER" id="PTHR44196:SF1">
    <property type="entry name" value="DEHYDROGENASE_REDUCTASE SDR FAMILY MEMBER 7B"/>
    <property type="match status" value="1"/>
</dbReference>
<dbReference type="Pfam" id="PF00106">
    <property type="entry name" value="adh_short"/>
    <property type="match status" value="1"/>
</dbReference>
<proteinExistence type="inferred from homology"/>
<reference evidence="5 6" key="1">
    <citation type="submission" date="2018-10" db="EMBL/GenBank/DDBJ databases">
        <title>Sequencing the genomes of 1000 actinobacteria strains.</title>
        <authorList>
            <person name="Klenk H.-P."/>
        </authorList>
    </citation>
    <scope>NUCLEOTIDE SEQUENCE [LARGE SCALE GENOMIC DNA]</scope>
    <source>
        <strain evidence="5 6">DSM 43800</strain>
    </source>
</reference>
<evidence type="ECO:0000313" key="6">
    <source>
        <dbReference type="Proteomes" id="UP000282084"/>
    </source>
</evidence>
<evidence type="ECO:0000256" key="1">
    <source>
        <dbReference type="ARBA" id="ARBA00006484"/>
    </source>
</evidence>
<dbReference type="Proteomes" id="UP000282084">
    <property type="component" value="Unassembled WGS sequence"/>
</dbReference>
<comment type="similarity">
    <text evidence="1 3">Belongs to the short-chain dehydrogenases/reductases (SDR) family.</text>
</comment>
<keyword evidence="2" id="KW-0560">Oxidoreductase</keyword>
<organism evidence="5 6">
    <name type="scientific">Saccharothrix australiensis</name>
    <dbReference type="NCBI Taxonomy" id="2072"/>
    <lineage>
        <taxon>Bacteria</taxon>
        <taxon>Bacillati</taxon>
        <taxon>Actinomycetota</taxon>
        <taxon>Actinomycetes</taxon>
        <taxon>Pseudonocardiales</taxon>
        <taxon>Pseudonocardiaceae</taxon>
        <taxon>Saccharothrix</taxon>
    </lineage>
</organism>
<dbReference type="OrthoDB" id="4690547at2"/>
<dbReference type="PRINTS" id="PR00081">
    <property type="entry name" value="GDHRDH"/>
</dbReference>
<dbReference type="RefSeq" id="WP_121007143.1">
    <property type="nucleotide sequence ID" value="NZ_RBXO01000001.1"/>
</dbReference>
<dbReference type="EMBL" id="RBXO01000001">
    <property type="protein sequence ID" value="RKT55445.1"/>
    <property type="molecule type" value="Genomic_DNA"/>
</dbReference>
<sequence length="273" mass="28655">MLKYRFTGGTAVVTGAAGALGEQLAHGLAARGSDLVLLDRDAARLDEVARAIRDRFPESDVEPRVVDLADLPGLAALADSVVAAHPRISLLVNSAGVAAGGTFERVTADEFDRVVAVAFLAPVTLTRLLLPRLLRTPASHVVNVSGLFGLVAPAGRTAHAAGEFALRGFSESLRHELADRGIGVTTVHASGIRADARATGEPARASRFAKLIGYPADRAAQQVLRAVEYRKPRVLIAFPAHAADLLGRLAPRAGPAVLSRLQPDEHRDDATTG</sequence>
<gene>
    <name evidence="5" type="ORF">C8E97_4113</name>
</gene>
<dbReference type="InterPro" id="IPR002347">
    <property type="entry name" value="SDR_fam"/>
</dbReference>
<dbReference type="SMART" id="SM00822">
    <property type="entry name" value="PKS_KR"/>
    <property type="match status" value="1"/>
</dbReference>
<dbReference type="Gene3D" id="3.40.50.720">
    <property type="entry name" value="NAD(P)-binding Rossmann-like Domain"/>
    <property type="match status" value="1"/>
</dbReference>
<name>A0A495W3V4_9PSEU</name>
<dbReference type="SUPFAM" id="SSF51735">
    <property type="entry name" value="NAD(P)-binding Rossmann-fold domains"/>
    <property type="match status" value="1"/>
</dbReference>
<dbReference type="AlphaFoldDB" id="A0A495W3V4"/>
<feature type="domain" description="Ketoreductase" evidence="4">
    <location>
        <begin position="9"/>
        <end position="195"/>
    </location>
</feature>
<protein>
    <submittedName>
        <fullName evidence="5">Short-subunit dehydrogenase</fullName>
    </submittedName>
</protein>
<accession>A0A495W3V4</accession>
<evidence type="ECO:0000256" key="2">
    <source>
        <dbReference type="ARBA" id="ARBA00023002"/>
    </source>
</evidence>
<evidence type="ECO:0000313" key="5">
    <source>
        <dbReference type="EMBL" id="RKT55445.1"/>
    </source>
</evidence>
<evidence type="ECO:0000256" key="3">
    <source>
        <dbReference type="RuleBase" id="RU000363"/>
    </source>
</evidence>
<dbReference type="InterPro" id="IPR057326">
    <property type="entry name" value="KR_dom"/>
</dbReference>
<keyword evidence="6" id="KW-1185">Reference proteome</keyword>
<dbReference type="GO" id="GO:0016491">
    <property type="term" value="F:oxidoreductase activity"/>
    <property type="evidence" value="ECO:0007669"/>
    <property type="project" value="UniProtKB-KW"/>
</dbReference>
<dbReference type="GO" id="GO:0016020">
    <property type="term" value="C:membrane"/>
    <property type="evidence" value="ECO:0007669"/>
    <property type="project" value="TreeGrafter"/>
</dbReference>
<dbReference type="InterPro" id="IPR036291">
    <property type="entry name" value="NAD(P)-bd_dom_sf"/>
</dbReference>